<gene>
    <name evidence="1" type="ORF">SDC9_175954</name>
</gene>
<comment type="caution">
    <text evidence="1">The sequence shown here is derived from an EMBL/GenBank/DDBJ whole genome shotgun (WGS) entry which is preliminary data.</text>
</comment>
<proteinExistence type="predicted"/>
<protein>
    <recommendedName>
        <fullName evidence="2">T9SS type A sorting domain-containing protein</fullName>
    </recommendedName>
</protein>
<dbReference type="AlphaFoldDB" id="A0A645GRD9"/>
<evidence type="ECO:0000313" key="1">
    <source>
        <dbReference type="EMBL" id="MPN28512.1"/>
    </source>
</evidence>
<dbReference type="EMBL" id="VSSQ01078837">
    <property type="protein sequence ID" value="MPN28512.1"/>
    <property type="molecule type" value="Genomic_DNA"/>
</dbReference>
<name>A0A645GRD9_9ZZZZ</name>
<evidence type="ECO:0008006" key="2">
    <source>
        <dbReference type="Google" id="ProtNLM"/>
    </source>
</evidence>
<sequence length="109" mass="12146">MTSPILNDGTSINTLNFTKGNDDWDPFSTIVLGTGSVKNDNGIKIFTSKNEVFIKDVKERTWIKVYGMSGILAKSFYTFQEKSFSLPTGIWMVTAENGKGLKSIKIRTN</sequence>
<organism evidence="1">
    <name type="scientific">bioreactor metagenome</name>
    <dbReference type="NCBI Taxonomy" id="1076179"/>
    <lineage>
        <taxon>unclassified sequences</taxon>
        <taxon>metagenomes</taxon>
        <taxon>ecological metagenomes</taxon>
    </lineage>
</organism>
<reference evidence="1" key="1">
    <citation type="submission" date="2019-08" db="EMBL/GenBank/DDBJ databases">
        <authorList>
            <person name="Kucharzyk K."/>
            <person name="Murdoch R.W."/>
            <person name="Higgins S."/>
            <person name="Loffler F."/>
        </authorList>
    </citation>
    <scope>NUCLEOTIDE SEQUENCE</scope>
</reference>
<accession>A0A645GRD9</accession>